<accession>A0AAU9SA10</accession>
<dbReference type="Proteomes" id="UP000836841">
    <property type="component" value="Chromosome 4"/>
</dbReference>
<reference evidence="1 2" key="1">
    <citation type="submission" date="2022-03" db="EMBL/GenBank/DDBJ databases">
        <authorList>
            <person name="Nunn A."/>
            <person name="Chopra R."/>
            <person name="Nunn A."/>
            <person name="Contreras Garrido A."/>
        </authorList>
    </citation>
    <scope>NUCLEOTIDE SEQUENCE [LARGE SCALE GENOMIC DNA]</scope>
</reference>
<organism evidence="1 2">
    <name type="scientific">Thlaspi arvense</name>
    <name type="common">Field penny-cress</name>
    <dbReference type="NCBI Taxonomy" id="13288"/>
    <lineage>
        <taxon>Eukaryota</taxon>
        <taxon>Viridiplantae</taxon>
        <taxon>Streptophyta</taxon>
        <taxon>Embryophyta</taxon>
        <taxon>Tracheophyta</taxon>
        <taxon>Spermatophyta</taxon>
        <taxon>Magnoliopsida</taxon>
        <taxon>eudicotyledons</taxon>
        <taxon>Gunneridae</taxon>
        <taxon>Pentapetalae</taxon>
        <taxon>rosids</taxon>
        <taxon>malvids</taxon>
        <taxon>Brassicales</taxon>
        <taxon>Brassicaceae</taxon>
        <taxon>Thlaspideae</taxon>
        <taxon>Thlaspi</taxon>
    </lineage>
</organism>
<sequence length="131" mass="15037">MRKKMIQRIIGAVTEPEIQRDGASSPGKMGGVYTDLHQVHRPLSEPSLYRSDSDIIPDSIHDLWRSLCLALCNHAEARARLYDFSEVTKRPTDPGKVISQRERELKHPSSYRKDIPRKWFLEFNGIVPIAL</sequence>
<evidence type="ECO:0000313" key="2">
    <source>
        <dbReference type="Proteomes" id="UP000836841"/>
    </source>
</evidence>
<evidence type="ECO:0000313" key="1">
    <source>
        <dbReference type="EMBL" id="CAH2061118.1"/>
    </source>
</evidence>
<keyword evidence="2" id="KW-1185">Reference proteome</keyword>
<dbReference type="EMBL" id="OU466860">
    <property type="protein sequence ID" value="CAH2061118.1"/>
    <property type="molecule type" value="Genomic_DNA"/>
</dbReference>
<protein>
    <submittedName>
        <fullName evidence="1">Uncharacterized protein</fullName>
    </submittedName>
</protein>
<dbReference type="AlphaFoldDB" id="A0AAU9SA10"/>
<gene>
    <name evidence="1" type="ORF">TAV2_LOCUS14838</name>
</gene>
<proteinExistence type="predicted"/>
<name>A0AAU9SA10_THLAR</name>